<dbReference type="AlphaFoldDB" id="A0A139GVH1"/>
<gene>
    <name evidence="2" type="ORF">AC578_1506</name>
</gene>
<evidence type="ECO:0000256" key="1">
    <source>
        <dbReference type="SAM" id="MobiDB-lite"/>
    </source>
</evidence>
<proteinExistence type="predicted"/>
<feature type="region of interest" description="Disordered" evidence="1">
    <location>
        <begin position="135"/>
        <end position="170"/>
    </location>
</feature>
<sequence length="170" mass="18922">MTMNGAIRGMARRPSSAPLNVAFLFASCSLVSRNASVQWVAAELAVGMLAANLKQLQFGEKMKCLEVLKCMNAGERKLIIEALSQPGLSVEVREGMHVQFRMWEHPERRVPMMNNGDFRVEECSSDSKVILHDARESVGRPEGESWSETASTHSISLCPRRTEDAQEDLD</sequence>
<accession>A0A139GVH1</accession>
<evidence type="ECO:0000313" key="3">
    <source>
        <dbReference type="Proteomes" id="UP000070133"/>
    </source>
</evidence>
<dbReference type="EMBL" id="LFZN01000316">
    <property type="protein sequence ID" value="KXS94182.1"/>
    <property type="molecule type" value="Genomic_DNA"/>
</dbReference>
<keyword evidence="3" id="KW-1185">Reference proteome</keyword>
<comment type="caution">
    <text evidence="2">The sequence shown here is derived from an EMBL/GenBank/DDBJ whole genome shotgun (WGS) entry which is preliminary data.</text>
</comment>
<reference evidence="2 3" key="1">
    <citation type="submission" date="2015-07" db="EMBL/GenBank/DDBJ databases">
        <title>Comparative genomics of the Sigatoka disease complex on banana suggests a link between parallel evolutionary changes in Pseudocercospora fijiensis and Pseudocercospora eumusae and increased virulence on the banana host.</title>
        <authorList>
            <person name="Chang T.-C."/>
            <person name="Salvucci A."/>
            <person name="Crous P.W."/>
            <person name="Stergiopoulos I."/>
        </authorList>
    </citation>
    <scope>NUCLEOTIDE SEQUENCE [LARGE SCALE GENOMIC DNA]</scope>
    <source>
        <strain evidence="2 3">CBS 114824</strain>
    </source>
</reference>
<name>A0A139GVH1_9PEZI</name>
<protein>
    <submittedName>
        <fullName evidence="2">Uncharacterized protein</fullName>
    </submittedName>
</protein>
<evidence type="ECO:0000313" key="2">
    <source>
        <dbReference type="EMBL" id="KXS94182.1"/>
    </source>
</evidence>
<dbReference type="OrthoDB" id="5378975at2759"/>
<dbReference type="Proteomes" id="UP000070133">
    <property type="component" value="Unassembled WGS sequence"/>
</dbReference>
<organism evidence="2 3">
    <name type="scientific">Pseudocercospora eumusae</name>
    <dbReference type="NCBI Taxonomy" id="321146"/>
    <lineage>
        <taxon>Eukaryota</taxon>
        <taxon>Fungi</taxon>
        <taxon>Dikarya</taxon>
        <taxon>Ascomycota</taxon>
        <taxon>Pezizomycotina</taxon>
        <taxon>Dothideomycetes</taxon>
        <taxon>Dothideomycetidae</taxon>
        <taxon>Mycosphaerellales</taxon>
        <taxon>Mycosphaerellaceae</taxon>
        <taxon>Pseudocercospora</taxon>
    </lineage>
</organism>
<feature type="compositionally biased region" description="Polar residues" evidence="1">
    <location>
        <begin position="146"/>
        <end position="155"/>
    </location>
</feature>